<proteinExistence type="predicted"/>
<feature type="coiled-coil region" evidence="1">
    <location>
        <begin position="426"/>
        <end position="507"/>
    </location>
</feature>
<evidence type="ECO:0000256" key="2">
    <source>
        <dbReference type="SAM" id="MobiDB-lite"/>
    </source>
</evidence>
<protein>
    <submittedName>
        <fullName evidence="3">Putative flagellar-associated protein 172</fullName>
    </submittedName>
</protein>
<feature type="region of interest" description="Disordered" evidence="2">
    <location>
        <begin position="87"/>
        <end position="110"/>
    </location>
</feature>
<name>A0A5J4VQN1_9EUKA</name>
<dbReference type="GO" id="GO:0035082">
    <property type="term" value="P:axoneme assembly"/>
    <property type="evidence" value="ECO:0007669"/>
    <property type="project" value="InterPro"/>
</dbReference>
<feature type="coiled-coil region" evidence="1">
    <location>
        <begin position="664"/>
        <end position="702"/>
    </location>
</feature>
<dbReference type="AlphaFoldDB" id="A0A5J4VQN1"/>
<dbReference type="Proteomes" id="UP000324800">
    <property type="component" value="Unassembled WGS sequence"/>
</dbReference>
<organism evidence="3 4">
    <name type="scientific">Streblomastix strix</name>
    <dbReference type="NCBI Taxonomy" id="222440"/>
    <lineage>
        <taxon>Eukaryota</taxon>
        <taxon>Metamonada</taxon>
        <taxon>Preaxostyla</taxon>
        <taxon>Oxymonadida</taxon>
        <taxon>Streblomastigidae</taxon>
        <taxon>Streblomastix</taxon>
    </lineage>
</organism>
<evidence type="ECO:0000313" key="4">
    <source>
        <dbReference type="Proteomes" id="UP000324800"/>
    </source>
</evidence>
<reference evidence="3 4" key="1">
    <citation type="submission" date="2019-03" db="EMBL/GenBank/DDBJ databases">
        <title>Single cell metagenomics reveals metabolic interactions within the superorganism composed of flagellate Streblomastix strix and complex community of Bacteroidetes bacteria on its surface.</title>
        <authorList>
            <person name="Treitli S.C."/>
            <person name="Kolisko M."/>
            <person name="Husnik F."/>
            <person name="Keeling P."/>
            <person name="Hampl V."/>
        </authorList>
    </citation>
    <scope>NUCLEOTIDE SEQUENCE [LARGE SCALE GENOMIC DNA]</scope>
    <source>
        <strain evidence="3">ST1C</strain>
    </source>
</reference>
<dbReference type="Gene3D" id="6.10.250.3110">
    <property type="match status" value="1"/>
</dbReference>
<evidence type="ECO:0000313" key="3">
    <source>
        <dbReference type="EMBL" id="KAA6384894.1"/>
    </source>
</evidence>
<keyword evidence="1" id="KW-0175">Coiled coil</keyword>
<accession>A0A5J4VQN1</accession>
<comment type="caution">
    <text evidence="3">The sequence shown here is derived from an EMBL/GenBank/DDBJ whole genome shotgun (WGS) entry which is preliminary data.</text>
</comment>
<gene>
    <name evidence="3" type="ORF">EZS28_019578</name>
</gene>
<keyword evidence="3" id="KW-0282">Flagellum</keyword>
<dbReference type="EMBL" id="SNRW01005527">
    <property type="protein sequence ID" value="KAA6384894.1"/>
    <property type="molecule type" value="Genomic_DNA"/>
</dbReference>
<evidence type="ECO:0000256" key="1">
    <source>
        <dbReference type="SAM" id="Coils"/>
    </source>
</evidence>
<dbReference type="InterPro" id="IPR037386">
    <property type="entry name" value="CCDC40"/>
</dbReference>
<feature type="coiled-coil region" evidence="1">
    <location>
        <begin position="536"/>
        <end position="637"/>
    </location>
</feature>
<feature type="coiled-coil region" evidence="1">
    <location>
        <begin position="747"/>
        <end position="809"/>
    </location>
</feature>
<keyword evidence="3" id="KW-0966">Cell projection</keyword>
<sequence>MSTEIVEAADGIDPDAPIIKRVQDVIKGRLEKHIEELRLEKYEKDGEVKKASAGREQIGVELYQYQQDLANKYAELAQLQERFNVAKSEKDKSDSNLKNAQEETDKKHEELSNLQLKVANSQRELDKANSDLMELKQFNETVLGNIAVYRRTTYHTDEALQQQESQKKEQDYLVMRLESELHSLQDQFSLLDAQVVAQQKETENARATLQEANTEKENIQLEERQLLLQYNSTTIGIQRRDEALQQTEEVLHDQKEQIVTLNSEIIGYRHLIHQEEEKSEKNTAILSNVKGDHERLQKRIENAKTTHEKMMEDLGLLKKTVDAVEGDVSRAKGKAGSLSADITTLQKNLQKLQSETIAIEDKISNFLNEKLSFDKFAKATAQKREKMLERVRGQDIEAANVMNELERLKLDILKTQAHTGTLNKALEELLRQLKEKDAIIEKFEVEMRRKNDDIQKKQGEVDKLNRKYDEIMRNKKEEDMGPLEATIYNLSREIEKKKEQCSEMERNWMRQQMSLLALIKTNDHLEGEISDTQAEHTVLSQKKLRLERQIDSEERELHELKEEVKRLYTTMQTLNNEISKRNKNHDTLSAETIDLEARFVNRLQELEEEAVKLEGELDEQRRTHERMNTEIIESERQAMLWNRKIELEKETQSTLDTAGDESDIKEMEEEIHRMELRLDSIRKEEEKEVKKMEQKVMARESIAQKHNASAIAITNKTMSGGGRMGVSRSNVQTIGKTSTAGGMGQTRSVIRAQMKDLQRKIKSIETEAGKTEQEVANASEQQRKLQERVQALAESAKQLREKKDAEQSTTTELLMEKQRNLDKLTRCQRFAKRYEEESKGKWKGGAKKEEVPERMEREKDRKRALDGIIAALREQFPFIHSLE</sequence>
<feature type="region of interest" description="Disordered" evidence="2">
    <location>
        <begin position="835"/>
        <end position="860"/>
    </location>
</feature>
<keyword evidence="3" id="KW-0969">Cilium</keyword>
<dbReference type="PANTHER" id="PTHR16275:SF8">
    <property type="entry name" value="COILED-COIL DOMAIN-CONTAINING PROTEIN 40"/>
    <property type="match status" value="1"/>
</dbReference>
<dbReference type="PANTHER" id="PTHR16275">
    <property type="entry name" value="COILED-COIL DOMAIN-CONTAINING PROTEIN 40"/>
    <property type="match status" value="1"/>
</dbReference>
<dbReference type="GO" id="GO:0005737">
    <property type="term" value="C:cytoplasm"/>
    <property type="evidence" value="ECO:0007669"/>
    <property type="project" value="TreeGrafter"/>
</dbReference>
<dbReference type="OrthoDB" id="188741at2759"/>